<keyword evidence="2 4" id="KW-0547">Nucleotide-binding</keyword>
<dbReference type="AlphaFoldDB" id="A0A554LMX6"/>
<sequence length="161" mass="18700">MSIYTKFGDDGYSKINHKQLKKNDAVFEVIGDIDELNCQLGLAKARSTKHEIRKKIENIQNNIMQLMSEIALYNKIENFKLIENWKMKIGNLENNIDSHSTNIPPKFIIPAKSELSALIHIARTICRRAERHHAKLKYKNKFHSAFLNRLSDFLFVLAENC</sequence>
<keyword evidence="3 4" id="KW-0067">ATP-binding</keyword>
<dbReference type="Proteomes" id="UP000315589">
    <property type="component" value="Unassembled WGS sequence"/>
</dbReference>
<keyword evidence="1 4" id="KW-0808">Transferase</keyword>
<dbReference type="Gene3D" id="1.20.1200.10">
    <property type="entry name" value="Cobalamin adenosyltransferase-like"/>
    <property type="match status" value="1"/>
</dbReference>
<protein>
    <recommendedName>
        <fullName evidence="4">Corrinoid adenosyltransferase</fullName>
        <ecNumber evidence="4">2.5.1.17</ecNumber>
    </recommendedName>
    <alternativeName>
        <fullName evidence="4">Cob(II)alamin adenosyltransferase</fullName>
    </alternativeName>
    <alternativeName>
        <fullName evidence="4">Cob(II)yrinic acid a,c-diamide adenosyltransferase</fullName>
    </alternativeName>
    <alternativeName>
        <fullName evidence="4">Cobinamide/cobalamin adenosyltransferase</fullName>
    </alternativeName>
</protein>
<dbReference type="InterPro" id="IPR036451">
    <property type="entry name" value="CblAdoTrfase-like_sf"/>
</dbReference>
<dbReference type="EMBL" id="VMGI01000001">
    <property type="protein sequence ID" value="TSC94198.1"/>
    <property type="molecule type" value="Genomic_DNA"/>
</dbReference>
<feature type="domain" description="Cobalamin adenosyltransferase-like" evidence="6">
    <location>
        <begin position="3"/>
        <end position="159"/>
    </location>
</feature>
<comment type="catalytic activity">
    <reaction evidence="4">
        <text>2 cob(II)alamin + reduced [electron-transfer flavoprotein] + 2 ATP = 2 adenosylcob(III)alamin + 2 triphosphate + oxidized [electron-transfer flavoprotein] + 3 H(+)</text>
        <dbReference type="Rhea" id="RHEA:28671"/>
        <dbReference type="Rhea" id="RHEA-COMP:10685"/>
        <dbReference type="Rhea" id="RHEA-COMP:10686"/>
        <dbReference type="ChEBI" id="CHEBI:15378"/>
        <dbReference type="ChEBI" id="CHEBI:16304"/>
        <dbReference type="ChEBI" id="CHEBI:18036"/>
        <dbReference type="ChEBI" id="CHEBI:18408"/>
        <dbReference type="ChEBI" id="CHEBI:30616"/>
        <dbReference type="ChEBI" id="CHEBI:57692"/>
        <dbReference type="ChEBI" id="CHEBI:58307"/>
        <dbReference type="EC" id="2.5.1.17"/>
    </reaction>
</comment>
<dbReference type="EC" id="2.5.1.17" evidence="4"/>
<evidence type="ECO:0000256" key="3">
    <source>
        <dbReference type="ARBA" id="ARBA00022840"/>
    </source>
</evidence>
<comment type="catalytic activity">
    <reaction evidence="4">
        <text>2 cob(II)yrinate a,c diamide + reduced [electron-transfer flavoprotein] + 2 ATP = 2 adenosylcob(III)yrinate a,c-diamide + 2 triphosphate + oxidized [electron-transfer flavoprotein] + 3 H(+)</text>
        <dbReference type="Rhea" id="RHEA:11528"/>
        <dbReference type="Rhea" id="RHEA-COMP:10685"/>
        <dbReference type="Rhea" id="RHEA-COMP:10686"/>
        <dbReference type="ChEBI" id="CHEBI:15378"/>
        <dbReference type="ChEBI" id="CHEBI:18036"/>
        <dbReference type="ChEBI" id="CHEBI:30616"/>
        <dbReference type="ChEBI" id="CHEBI:57692"/>
        <dbReference type="ChEBI" id="CHEBI:58307"/>
        <dbReference type="ChEBI" id="CHEBI:58503"/>
        <dbReference type="ChEBI" id="CHEBI:58537"/>
        <dbReference type="EC" id="2.5.1.17"/>
    </reaction>
</comment>
<dbReference type="SUPFAM" id="SSF89028">
    <property type="entry name" value="Cobalamin adenosyltransferase-like"/>
    <property type="match status" value="1"/>
</dbReference>
<dbReference type="InterPro" id="IPR029499">
    <property type="entry name" value="PduO-typ"/>
</dbReference>
<dbReference type="PANTHER" id="PTHR12213:SF0">
    <property type="entry name" value="CORRINOID ADENOSYLTRANSFERASE MMAB"/>
    <property type="match status" value="1"/>
</dbReference>
<keyword evidence="5" id="KW-0175">Coiled coil</keyword>
<dbReference type="Pfam" id="PF01923">
    <property type="entry name" value="Cob_adeno_trans"/>
    <property type="match status" value="1"/>
</dbReference>
<comment type="pathway">
    <text evidence="4">Cofactor biosynthesis; adenosylcobalamin biosynthesis; adenosylcobalamin from cob(II)yrinate a,c-diamide: step 2/7.</text>
</comment>
<gene>
    <name evidence="7" type="ORF">CEN91_19</name>
</gene>
<evidence type="ECO:0000313" key="7">
    <source>
        <dbReference type="EMBL" id="TSC94198.1"/>
    </source>
</evidence>
<keyword evidence="4" id="KW-0169">Cobalamin biosynthesis</keyword>
<feature type="coiled-coil region" evidence="5">
    <location>
        <begin position="42"/>
        <end position="102"/>
    </location>
</feature>
<dbReference type="GO" id="GO:0005524">
    <property type="term" value="F:ATP binding"/>
    <property type="evidence" value="ECO:0007669"/>
    <property type="project" value="UniProtKB-UniRule"/>
</dbReference>
<dbReference type="GO" id="GO:0008817">
    <property type="term" value="F:corrinoid adenosyltransferase activity"/>
    <property type="evidence" value="ECO:0007669"/>
    <property type="project" value="UniProtKB-UniRule"/>
</dbReference>
<comment type="caution">
    <text evidence="7">The sequence shown here is derived from an EMBL/GenBank/DDBJ whole genome shotgun (WGS) entry which is preliminary data.</text>
</comment>
<dbReference type="UniPathway" id="UPA00148">
    <property type="reaction ID" value="UER00233"/>
</dbReference>
<name>A0A554LMX6_9BACT</name>
<dbReference type="NCBIfam" id="TIGR00636">
    <property type="entry name" value="PduO_Nterm"/>
    <property type="match status" value="1"/>
</dbReference>
<reference evidence="7 8" key="1">
    <citation type="submission" date="2017-07" db="EMBL/GenBank/DDBJ databases">
        <title>Mechanisms for carbon and nitrogen cycling indicate functional differentiation within the Candidate Phyla Radiation.</title>
        <authorList>
            <person name="Danczak R.E."/>
            <person name="Johnston M.D."/>
            <person name="Kenah C."/>
            <person name="Slattery M."/>
            <person name="Wrighton K.C."/>
            <person name="Wilkins M.J."/>
        </authorList>
    </citation>
    <scope>NUCLEOTIDE SEQUENCE [LARGE SCALE GENOMIC DNA]</scope>
    <source>
        <strain evidence="7">Licking1014_85</strain>
    </source>
</reference>
<evidence type="ECO:0000256" key="4">
    <source>
        <dbReference type="RuleBase" id="RU366026"/>
    </source>
</evidence>
<evidence type="ECO:0000259" key="6">
    <source>
        <dbReference type="Pfam" id="PF01923"/>
    </source>
</evidence>
<organism evidence="7 8">
    <name type="scientific">Candidatus Berkelbacteria bacterium Licking1014_85</name>
    <dbReference type="NCBI Taxonomy" id="2017148"/>
    <lineage>
        <taxon>Bacteria</taxon>
        <taxon>Candidatus Berkelbacteria</taxon>
    </lineage>
</organism>
<evidence type="ECO:0000256" key="1">
    <source>
        <dbReference type="ARBA" id="ARBA00022679"/>
    </source>
</evidence>
<dbReference type="PANTHER" id="PTHR12213">
    <property type="entry name" value="CORRINOID ADENOSYLTRANSFERASE"/>
    <property type="match status" value="1"/>
</dbReference>
<proteinExistence type="inferred from homology"/>
<accession>A0A554LMX6</accession>
<comment type="similarity">
    <text evidence="4">Belongs to the Cob(I)alamin adenosyltransferase family.</text>
</comment>
<dbReference type="InterPro" id="IPR016030">
    <property type="entry name" value="CblAdoTrfase-like"/>
</dbReference>
<evidence type="ECO:0000256" key="2">
    <source>
        <dbReference type="ARBA" id="ARBA00022741"/>
    </source>
</evidence>
<evidence type="ECO:0000313" key="8">
    <source>
        <dbReference type="Proteomes" id="UP000315589"/>
    </source>
</evidence>
<dbReference type="GO" id="GO:0009236">
    <property type="term" value="P:cobalamin biosynthetic process"/>
    <property type="evidence" value="ECO:0007669"/>
    <property type="project" value="UniProtKB-UniRule"/>
</dbReference>
<evidence type="ECO:0000256" key="5">
    <source>
        <dbReference type="SAM" id="Coils"/>
    </source>
</evidence>